<dbReference type="PANTHER" id="PTHR36773:SF1">
    <property type="entry name" value="EXPRESSED PROTEIN"/>
    <property type="match status" value="1"/>
</dbReference>
<name>A0ABR2DJA1_9ROSI</name>
<dbReference type="PANTHER" id="PTHR36773">
    <property type="entry name" value="EXPRESSED PROTEIN"/>
    <property type="match status" value="1"/>
</dbReference>
<evidence type="ECO:0000313" key="2">
    <source>
        <dbReference type="Proteomes" id="UP001472677"/>
    </source>
</evidence>
<sequence>MSLNFCSLLRPTAQLSFKISGMEPQTQLPQNLEEYSASATTIKFDRPIPLLRGPIPAGTSDDPSSGPYILAFKDLPSWAAAYKSCESKIIAQCEEGARIGCAITASNKCKPPWWQSLTGWKSMDLKERERCENREMDECLVAAKEKCIGFAKERCTKPFLDARIALGERELMKEVVGGMVHVASMPEESKWGHLIWSDSLGGSEPRVTNCRASRYLGSGAQLQT</sequence>
<evidence type="ECO:0000313" key="1">
    <source>
        <dbReference type="EMBL" id="KAK8541512.1"/>
    </source>
</evidence>
<dbReference type="EMBL" id="JBBPBM010000024">
    <property type="protein sequence ID" value="KAK8541512.1"/>
    <property type="molecule type" value="Genomic_DNA"/>
</dbReference>
<proteinExistence type="predicted"/>
<keyword evidence="2" id="KW-1185">Reference proteome</keyword>
<dbReference type="Proteomes" id="UP001472677">
    <property type="component" value="Unassembled WGS sequence"/>
</dbReference>
<accession>A0ABR2DJA1</accession>
<gene>
    <name evidence="1" type="ORF">V6N12_014146</name>
</gene>
<protein>
    <submittedName>
        <fullName evidence="1">Uncharacterized protein</fullName>
    </submittedName>
</protein>
<comment type="caution">
    <text evidence="1">The sequence shown here is derived from an EMBL/GenBank/DDBJ whole genome shotgun (WGS) entry which is preliminary data.</text>
</comment>
<reference evidence="1 2" key="1">
    <citation type="journal article" date="2024" name="G3 (Bethesda)">
        <title>Genome assembly of Hibiscus sabdariffa L. provides insights into metabolisms of medicinal natural products.</title>
        <authorList>
            <person name="Kim T."/>
        </authorList>
    </citation>
    <scope>NUCLEOTIDE SEQUENCE [LARGE SCALE GENOMIC DNA]</scope>
    <source>
        <strain evidence="1">TK-2024</strain>
        <tissue evidence="1">Old leaves</tissue>
    </source>
</reference>
<organism evidence="1 2">
    <name type="scientific">Hibiscus sabdariffa</name>
    <name type="common">roselle</name>
    <dbReference type="NCBI Taxonomy" id="183260"/>
    <lineage>
        <taxon>Eukaryota</taxon>
        <taxon>Viridiplantae</taxon>
        <taxon>Streptophyta</taxon>
        <taxon>Embryophyta</taxon>
        <taxon>Tracheophyta</taxon>
        <taxon>Spermatophyta</taxon>
        <taxon>Magnoliopsida</taxon>
        <taxon>eudicotyledons</taxon>
        <taxon>Gunneridae</taxon>
        <taxon>Pentapetalae</taxon>
        <taxon>rosids</taxon>
        <taxon>malvids</taxon>
        <taxon>Malvales</taxon>
        <taxon>Malvaceae</taxon>
        <taxon>Malvoideae</taxon>
        <taxon>Hibiscus</taxon>
    </lineage>
</organism>